<keyword evidence="3" id="KW-1185">Reference proteome</keyword>
<comment type="caution">
    <text evidence="2">The sequence shown here is derived from an EMBL/GenBank/DDBJ whole genome shotgun (WGS) entry which is preliminary data.</text>
</comment>
<sequence>MACWKTRRNRNFLMSWSSTTGCPGKASTPRRAMRIMAPSLRRAARSLAVWLLATVCLSASANADAPLEWQQLNRAEQRVLQHHAADWDSLPNQKRHKLHRSAQRWLAMSPEQKRNARQRFKRWLALPVDQRRHIRQRYQQFKQLQPDEQQRLRDIYAQFKDLPAAQRQSLRERWRQLTPEQRRKIKQRVRRQHRQQADQQ</sequence>
<evidence type="ECO:0000313" key="2">
    <source>
        <dbReference type="EMBL" id="TQV86276.1"/>
    </source>
</evidence>
<dbReference type="OrthoDB" id="5797406at2"/>
<gene>
    <name evidence="2" type="ORF">FKG94_01620</name>
</gene>
<protein>
    <submittedName>
        <fullName evidence="2">DUF3106 domain-containing protein</fullName>
    </submittedName>
</protein>
<reference evidence="2 3" key="1">
    <citation type="submission" date="2019-06" db="EMBL/GenBank/DDBJ databases">
        <title>Whole genome sequence for Cellvibrionaceae sp. R142.</title>
        <authorList>
            <person name="Wang G."/>
        </authorList>
    </citation>
    <scope>NUCLEOTIDE SEQUENCE [LARGE SCALE GENOMIC DNA]</scope>
    <source>
        <strain evidence="2 3">R142</strain>
    </source>
</reference>
<dbReference type="InterPro" id="IPR021455">
    <property type="entry name" value="DUF3106"/>
</dbReference>
<evidence type="ECO:0000256" key="1">
    <source>
        <dbReference type="SAM" id="MobiDB-lite"/>
    </source>
</evidence>
<dbReference type="Proteomes" id="UP000319732">
    <property type="component" value="Unassembled WGS sequence"/>
</dbReference>
<accession>A0A545U9Y4</accession>
<organism evidence="2 3">
    <name type="scientific">Exilibacterium tricleocarpae</name>
    <dbReference type="NCBI Taxonomy" id="2591008"/>
    <lineage>
        <taxon>Bacteria</taxon>
        <taxon>Pseudomonadati</taxon>
        <taxon>Pseudomonadota</taxon>
        <taxon>Gammaproteobacteria</taxon>
        <taxon>Cellvibrionales</taxon>
        <taxon>Cellvibrionaceae</taxon>
        <taxon>Exilibacterium</taxon>
    </lineage>
</organism>
<feature type="compositionally biased region" description="Basic residues" evidence="1">
    <location>
        <begin position="183"/>
        <end position="194"/>
    </location>
</feature>
<dbReference type="EMBL" id="VHSG01000002">
    <property type="protein sequence ID" value="TQV86276.1"/>
    <property type="molecule type" value="Genomic_DNA"/>
</dbReference>
<evidence type="ECO:0000313" key="3">
    <source>
        <dbReference type="Proteomes" id="UP000319732"/>
    </source>
</evidence>
<dbReference type="PROSITE" id="PS51257">
    <property type="entry name" value="PROKAR_LIPOPROTEIN"/>
    <property type="match status" value="1"/>
</dbReference>
<dbReference type="AlphaFoldDB" id="A0A545U9Y4"/>
<dbReference type="Pfam" id="PF11304">
    <property type="entry name" value="DUF3106"/>
    <property type="match status" value="1"/>
</dbReference>
<name>A0A545U9Y4_9GAMM</name>
<feature type="region of interest" description="Disordered" evidence="1">
    <location>
        <begin position="178"/>
        <end position="200"/>
    </location>
</feature>
<proteinExistence type="predicted"/>